<feature type="transmembrane region" description="Helical" evidence="1">
    <location>
        <begin position="893"/>
        <end position="917"/>
    </location>
</feature>
<feature type="transmembrane region" description="Helical" evidence="1">
    <location>
        <begin position="549"/>
        <end position="568"/>
    </location>
</feature>
<comment type="caution">
    <text evidence="2">The sequence shown here is derived from an EMBL/GenBank/DDBJ whole genome shotgun (WGS) entry which is preliminary data.</text>
</comment>
<keyword evidence="1" id="KW-1133">Transmembrane helix</keyword>
<dbReference type="Gene3D" id="3.30.70.1320">
    <property type="entry name" value="Multidrug efflux transporter AcrB pore domain like"/>
    <property type="match status" value="1"/>
</dbReference>
<dbReference type="GO" id="GO:0042910">
    <property type="term" value="F:xenobiotic transmembrane transporter activity"/>
    <property type="evidence" value="ECO:0007669"/>
    <property type="project" value="TreeGrafter"/>
</dbReference>
<sequence>MWIVKLALRRPYTFVITSILIFVLGVVTITRMATDIFPEINIPVVSVIWSYSGVSPEEMEQRIVTASERSFTTTVNDIEHIESQSLNGVSVIKVFFQPGAKIEAAVAQLTSNTQTILRGLPPGITPPLIIRYNASNVPILQLSVSSTSLSEQELYDNGNNFLRTQLATVQGASVPLPYGGKPRQIMVDIDPQALFAKGLSATDVTTAISAQNLILPGGNAKLGDREYSVRLNSSPQVLEALNNLPIKQINGTVIYIRDVAQVHDGFAVQNNIVRRDGRRSSLLTILKSGSASTLDVVARVKERLPKIQATLPKELDLEILFDQSIFVKASIHGVLTEGLIAACLTAAMILLFLGSWRSTLIVAISIPLSILCSIIALRLIGQTLNIMTLGGLSLAVGILVDDATVEIENIHRNLGQGKPLQQAILDGAQQIAVPAFVSTLAICIVFIPIIFLTGVAQSLFMPLGMAVVFAMLASYLLSRTVVPMLAKFLLGKELHLYTEHENLENNGNGHVINKKDIFWRIHEQFNRQFEKFRQNYRNTLAKALNHRGVVFAMFGAFWVSALVLLPFVGQDFFPQVDAAQFRLHVRAPAGTRLEKTEQIFTQVENEIRQVIPEQELEIILDNIGLPVGGVNLAFSDTATIGPGDGEILVGLKEGKHHPTWQYVRQLRQTLTAQFPELTFFFQPADIVTQILNFGLPAPIDIQVIGPAKNRRDNYKIAKQIKTQIAQIPGAVDVHLHQVVDAPDLRINVDRSQAQRNGLTQRDVANNLLTSLSSSGQTSPNFWLDPIKGVSYPVAVQVPQYKLNSLEKIQNTPIANGSSSSQLLSNIAIAKRGKAPAVVNHYNVQPVFNIYANVQGRDLGGVASDIYKIVGQFQQKLPRGTSIMVKGQVETMNLSFLGLEVGLIFAIGLVYCLIVVNFQSWVDPFIIMMALPNALAGIVWILFVTNTTFSVPSLMGAIMSIGVATANSILLVTFANEQRLIGEKAVSAALAAGYTRLRPVLMTAGAMIMGMLPMSLGLGEGGEQNAPLGRAVIGGLLAATVATLIFVPVIYSILRRKQPQNLELEEELSSTIKLTVANR</sequence>
<dbReference type="PANTHER" id="PTHR32063:SF8">
    <property type="entry name" value="CATION EFFLUX PROTEIN"/>
    <property type="match status" value="1"/>
</dbReference>
<dbReference type="Gene3D" id="3.30.2090.10">
    <property type="entry name" value="Multidrug efflux transporter AcrB TolC docking domain, DN and DC subdomains"/>
    <property type="match status" value="2"/>
</dbReference>
<evidence type="ECO:0000313" key="3">
    <source>
        <dbReference type="Proteomes" id="UP000252085"/>
    </source>
</evidence>
<feature type="transmembrane region" description="Helical" evidence="1">
    <location>
        <begin position="331"/>
        <end position="353"/>
    </location>
</feature>
<accession>A0A367RY67</accession>
<dbReference type="Gene3D" id="3.30.70.1440">
    <property type="entry name" value="Multidrug efflux transporter AcrB pore domain"/>
    <property type="match status" value="1"/>
</dbReference>
<dbReference type="SUPFAM" id="SSF82714">
    <property type="entry name" value="Multidrug efflux transporter AcrB TolC docking domain, DN and DC subdomains"/>
    <property type="match status" value="2"/>
</dbReference>
<dbReference type="Pfam" id="PF00873">
    <property type="entry name" value="ACR_tran"/>
    <property type="match status" value="1"/>
</dbReference>
<gene>
    <name evidence="2" type="ORF">A6769_01190</name>
</gene>
<reference evidence="2 3" key="1">
    <citation type="submission" date="2016-04" db="EMBL/GenBank/DDBJ databases">
        <authorList>
            <person name="Evans L.H."/>
            <person name="Alamgir A."/>
            <person name="Owens N."/>
            <person name="Weber N.D."/>
            <person name="Virtaneva K."/>
            <person name="Barbian K."/>
            <person name="Babar A."/>
            <person name="Rosenke K."/>
        </authorList>
    </citation>
    <scope>NUCLEOTIDE SEQUENCE [LARGE SCALE GENOMIC DNA]</scope>
    <source>
        <strain evidence="2">NIES-2108</strain>
    </source>
</reference>
<organism evidence="2 3">
    <name type="scientific">Nostoc punctiforme NIES-2108</name>
    <dbReference type="NCBI Taxonomy" id="1356359"/>
    <lineage>
        <taxon>Bacteria</taxon>
        <taxon>Bacillati</taxon>
        <taxon>Cyanobacteriota</taxon>
        <taxon>Cyanophyceae</taxon>
        <taxon>Nostocales</taxon>
        <taxon>Nostocaceae</taxon>
        <taxon>Nostoc</taxon>
    </lineage>
</organism>
<keyword evidence="1" id="KW-0812">Transmembrane</keyword>
<dbReference type="SUPFAM" id="SSF82693">
    <property type="entry name" value="Multidrug efflux transporter AcrB pore domain, PN1, PN2, PC1 and PC2 subdomains"/>
    <property type="match status" value="2"/>
</dbReference>
<dbReference type="Gene3D" id="1.20.1640.10">
    <property type="entry name" value="Multidrug efflux transporter AcrB transmembrane domain"/>
    <property type="match status" value="2"/>
</dbReference>
<feature type="transmembrane region" description="Helical" evidence="1">
    <location>
        <begin position="459"/>
        <end position="477"/>
    </location>
</feature>
<keyword evidence="1" id="KW-0472">Membrane</keyword>
<evidence type="ECO:0000313" key="2">
    <source>
        <dbReference type="EMBL" id="RCJ41556.1"/>
    </source>
</evidence>
<dbReference type="EMBL" id="LXQE01000029">
    <property type="protein sequence ID" value="RCJ41556.1"/>
    <property type="molecule type" value="Genomic_DNA"/>
</dbReference>
<dbReference type="SUPFAM" id="SSF82866">
    <property type="entry name" value="Multidrug efflux transporter AcrB transmembrane domain"/>
    <property type="match status" value="2"/>
</dbReference>
<dbReference type="Proteomes" id="UP000252085">
    <property type="component" value="Unassembled WGS sequence"/>
</dbReference>
<feature type="transmembrane region" description="Helical" evidence="1">
    <location>
        <begin position="1030"/>
        <end position="1053"/>
    </location>
</feature>
<feature type="transmembrane region" description="Helical" evidence="1">
    <location>
        <begin position="12"/>
        <end position="33"/>
    </location>
</feature>
<feature type="transmembrane region" description="Helical" evidence="1">
    <location>
        <begin position="954"/>
        <end position="975"/>
    </location>
</feature>
<proteinExistence type="predicted"/>
<protein>
    <submittedName>
        <fullName evidence="2">RND transporter</fullName>
    </submittedName>
</protein>
<dbReference type="PRINTS" id="PR00702">
    <property type="entry name" value="ACRIFLAVINRP"/>
</dbReference>
<dbReference type="InterPro" id="IPR027463">
    <property type="entry name" value="AcrB_DN_DC_subdom"/>
</dbReference>
<evidence type="ECO:0000256" key="1">
    <source>
        <dbReference type="SAM" id="Phobius"/>
    </source>
</evidence>
<dbReference type="InterPro" id="IPR001036">
    <property type="entry name" value="Acrflvin-R"/>
</dbReference>
<feature type="transmembrane region" description="Helical" evidence="1">
    <location>
        <begin position="431"/>
        <end position="453"/>
    </location>
</feature>
<dbReference type="Gene3D" id="3.30.70.1430">
    <property type="entry name" value="Multidrug efflux transporter AcrB pore domain"/>
    <property type="match status" value="2"/>
</dbReference>
<dbReference type="PANTHER" id="PTHR32063">
    <property type="match status" value="1"/>
</dbReference>
<name>A0A367RY67_NOSPU</name>
<feature type="transmembrane region" description="Helical" evidence="1">
    <location>
        <begin position="386"/>
        <end position="410"/>
    </location>
</feature>
<dbReference type="AlphaFoldDB" id="A0A367RY67"/>
<dbReference type="GO" id="GO:0005886">
    <property type="term" value="C:plasma membrane"/>
    <property type="evidence" value="ECO:0007669"/>
    <property type="project" value="TreeGrafter"/>
</dbReference>
<feature type="transmembrane region" description="Helical" evidence="1">
    <location>
        <begin position="924"/>
        <end position="942"/>
    </location>
</feature>
<feature type="transmembrane region" description="Helical" evidence="1">
    <location>
        <begin position="996"/>
        <end position="1018"/>
    </location>
</feature>
<feature type="transmembrane region" description="Helical" evidence="1">
    <location>
        <begin position="360"/>
        <end position="380"/>
    </location>
</feature>